<protein>
    <submittedName>
        <fullName evidence="3">Uncharacterized protein</fullName>
    </submittedName>
</protein>
<feature type="chain" id="PRO_5046995522" evidence="2">
    <location>
        <begin position="25"/>
        <end position="64"/>
    </location>
</feature>
<evidence type="ECO:0000313" key="4">
    <source>
        <dbReference type="Proteomes" id="UP000671845"/>
    </source>
</evidence>
<name>A0ABX7WK95_9GAMM</name>
<dbReference type="EMBL" id="CP053383">
    <property type="protein sequence ID" value="QTP59563.1"/>
    <property type="molecule type" value="Genomic_DNA"/>
</dbReference>
<keyword evidence="1" id="KW-1133">Transmembrane helix</keyword>
<dbReference type="RefSeq" id="WP_209472724.1">
    <property type="nucleotide sequence ID" value="NZ_CP053383.1"/>
</dbReference>
<sequence length="64" mass="6244">MSTSRLVAGIACAACVAIAFGAYAVVEANVHHSGGVGAGLLAALVPGALALTILVEQILDINKA</sequence>
<gene>
    <name evidence="3" type="ORF">HNO53_13050</name>
</gene>
<keyword evidence="1" id="KW-0812">Transmembrane</keyword>
<accession>A0ABX7WK95</accession>
<reference evidence="3 4" key="1">
    <citation type="journal article" date="2021" name="Front. Microbiol.">
        <title>Aerobic Denitrification and Heterotrophic Sulfur Oxidation in the Genus Halomonas Revealed by Six Novel Species Characterizations and Genome-Based Analysis.</title>
        <authorList>
            <person name="Wang L."/>
            <person name="Shao Z."/>
        </authorList>
    </citation>
    <scope>NUCLEOTIDE SEQUENCE [LARGE SCALE GENOMIC DNA]</scope>
    <source>
        <strain evidence="3 4">MCCC 1A13718</strain>
    </source>
</reference>
<feature type="transmembrane region" description="Helical" evidence="1">
    <location>
        <begin position="34"/>
        <end position="55"/>
    </location>
</feature>
<proteinExistence type="predicted"/>
<evidence type="ECO:0000313" key="3">
    <source>
        <dbReference type="EMBL" id="QTP59563.1"/>
    </source>
</evidence>
<dbReference type="Proteomes" id="UP000671845">
    <property type="component" value="Chromosome"/>
</dbReference>
<feature type="signal peptide" evidence="2">
    <location>
        <begin position="1"/>
        <end position="24"/>
    </location>
</feature>
<organism evidence="3 4">
    <name type="scientific">Halomonas sulfidivorans</name>
    <dbReference type="NCBI Taxonomy" id="2733488"/>
    <lineage>
        <taxon>Bacteria</taxon>
        <taxon>Pseudomonadati</taxon>
        <taxon>Pseudomonadota</taxon>
        <taxon>Gammaproteobacteria</taxon>
        <taxon>Oceanospirillales</taxon>
        <taxon>Halomonadaceae</taxon>
        <taxon>Halomonas</taxon>
    </lineage>
</organism>
<keyword evidence="1" id="KW-0472">Membrane</keyword>
<evidence type="ECO:0000256" key="1">
    <source>
        <dbReference type="SAM" id="Phobius"/>
    </source>
</evidence>
<evidence type="ECO:0000256" key="2">
    <source>
        <dbReference type="SAM" id="SignalP"/>
    </source>
</evidence>
<keyword evidence="2" id="KW-0732">Signal</keyword>
<keyword evidence="4" id="KW-1185">Reference proteome</keyword>